<comment type="caution">
    <text evidence="1">The sequence shown here is derived from an EMBL/GenBank/DDBJ whole genome shotgun (WGS) entry which is preliminary data.</text>
</comment>
<dbReference type="PROSITE" id="PS51318">
    <property type="entry name" value="TAT"/>
    <property type="match status" value="1"/>
</dbReference>
<evidence type="ECO:0000313" key="1">
    <source>
        <dbReference type="EMBL" id="MEJ5863062.1"/>
    </source>
</evidence>
<dbReference type="InterPro" id="IPR006311">
    <property type="entry name" value="TAT_signal"/>
</dbReference>
<sequence>MGKLQYCSGLSGRRLFMRNTVLLGVGAWLFGASVGAAQAGEDEHKAAQGKGAFVVVNGWVLPSRYLRDSQP</sequence>
<evidence type="ECO:0000313" key="2">
    <source>
        <dbReference type="Proteomes" id="UP001380290"/>
    </source>
</evidence>
<organism evidence="1 2">
    <name type="scientific">Pseudomonas farsensis</name>
    <dbReference type="NCBI Taxonomy" id="2745492"/>
    <lineage>
        <taxon>Bacteria</taxon>
        <taxon>Pseudomonadati</taxon>
        <taxon>Pseudomonadota</taxon>
        <taxon>Gammaproteobacteria</taxon>
        <taxon>Pseudomonadales</taxon>
        <taxon>Pseudomonadaceae</taxon>
        <taxon>Pseudomonas</taxon>
    </lineage>
</organism>
<accession>A0ABU8QQX0</accession>
<dbReference type="EMBL" id="JBBHLC010000013">
    <property type="protein sequence ID" value="MEJ5863062.1"/>
    <property type="molecule type" value="Genomic_DNA"/>
</dbReference>
<proteinExistence type="predicted"/>
<keyword evidence="2" id="KW-1185">Reference proteome</keyword>
<dbReference type="RefSeq" id="WP_339598799.1">
    <property type="nucleotide sequence ID" value="NZ_JBBHLC010000013.1"/>
</dbReference>
<name>A0ABU8QQX0_9PSED</name>
<protein>
    <submittedName>
        <fullName evidence="1">Uncharacterized protein</fullName>
    </submittedName>
</protein>
<gene>
    <name evidence="1" type="ORF">V7S98_07440</name>
</gene>
<reference evidence="1 2" key="1">
    <citation type="submission" date="2024-02" db="EMBL/GenBank/DDBJ databases">
        <title>Identification of pathogenicity and growth-promoting function of Pseudomonas putida variant.</title>
        <authorList>
            <person name="Sun J."/>
        </authorList>
    </citation>
    <scope>NUCLEOTIDE SEQUENCE [LARGE SCALE GENOMIC DNA]</scope>
    <source>
        <strain evidence="1 2">A03</strain>
    </source>
</reference>
<dbReference type="Proteomes" id="UP001380290">
    <property type="component" value="Unassembled WGS sequence"/>
</dbReference>